<evidence type="ECO:0000256" key="2">
    <source>
        <dbReference type="ARBA" id="ARBA00004370"/>
    </source>
</evidence>
<evidence type="ECO:0000256" key="1">
    <source>
        <dbReference type="ARBA" id="ARBA00004173"/>
    </source>
</evidence>
<evidence type="ECO:0000256" key="4">
    <source>
        <dbReference type="ARBA" id="ARBA00022989"/>
    </source>
</evidence>
<dbReference type="RefSeq" id="XP_069211052.1">
    <property type="nucleotide sequence ID" value="XM_069350666.1"/>
</dbReference>
<reference evidence="9 10" key="1">
    <citation type="submission" date="2023-08" db="EMBL/GenBank/DDBJ databases">
        <title>Annotated Genome Sequence of Vanrija albida AlHP1.</title>
        <authorList>
            <person name="Herzog R."/>
        </authorList>
    </citation>
    <scope>NUCLEOTIDE SEQUENCE [LARGE SCALE GENOMIC DNA]</scope>
    <source>
        <strain evidence="9 10">AlHP1</strain>
    </source>
</reference>
<accession>A0ABR3Q9S8</accession>
<dbReference type="PANTHER" id="PTHR14360:SF12">
    <property type="entry name" value="MOZ PROTEIN REPRESENTS A CHROMATIN-ASSOCIATED ACETYLTRANSFERASE"/>
    <property type="match status" value="1"/>
</dbReference>
<feature type="region of interest" description="Disordered" evidence="8">
    <location>
        <begin position="30"/>
        <end position="126"/>
    </location>
</feature>
<dbReference type="Proteomes" id="UP001565368">
    <property type="component" value="Unassembled WGS sequence"/>
</dbReference>
<comment type="subcellular location">
    <subcellularLocation>
        <location evidence="2">Membrane</location>
    </subcellularLocation>
    <subcellularLocation>
        <location evidence="1">Mitochondrion</location>
    </subcellularLocation>
</comment>
<keyword evidence="10" id="KW-1185">Reference proteome</keyword>
<dbReference type="EMBL" id="JBBXJM010000002">
    <property type="protein sequence ID" value="KAL1411108.1"/>
    <property type="molecule type" value="Genomic_DNA"/>
</dbReference>
<proteinExistence type="predicted"/>
<feature type="compositionally biased region" description="Polar residues" evidence="8">
    <location>
        <begin position="89"/>
        <end position="102"/>
    </location>
</feature>
<evidence type="ECO:0000256" key="8">
    <source>
        <dbReference type="SAM" id="MobiDB-lite"/>
    </source>
</evidence>
<evidence type="ECO:0000256" key="5">
    <source>
        <dbReference type="ARBA" id="ARBA00023054"/>
    </source>
</evidence>
<evidence type="ECO:0000256" key="3">
    <source>
        <dbReference type="ARBA" id="ARBA00022692"/>
    </source>
</evidence>
<sequence>MLHHKSLVALRKIPASLAKGPGCRCAPARQSRAITIGTPGPRDADRPGGSPIGLPPPGERGWPLSPGDPFAHVVSPEPFSTDAGADSPATASTSKLAQSMPDSDSADSLAVAPVSLPTPSGVTTRRARHPFDTHAFVSALERATVSPESAKALMEGARQLITRRADRATGNMLSKEELDNEVYLFKAALSKLRTEFNVRTRNAGIAARDDLGAIRRELDAVEIKMAEEMQILKHDIEIEVNDRKTETRSEIKSFDIAIEEINNRATISVGDLKTEIESAKWEATRRAITIIVVLVICGVGISSLTIPDTAAVEPPKPPPAEAAPPPTRDIGIGPEEDPFDYEARIEKLLKAVPPPPRKERKERRPKREEIFVDRI</sequence>
<evidence type="ECO:0008006" key="11">
    <source>
        <dbReference type="Google" id="ProtNLM"/>
    </source>
</evidence>
<evidence type="ECO:0000313" key="9">
    <source>
        <dbReference type="EMBL" id="KAL1411108.1"/>
    </source>
</evidence>
<feature type="region of interest" description="Disordered" evidence="8">
    <location>
        <begin position="310"/>
        <end position="337"/>
    </location>
</feature>
<evidence type="ECO:0000256" key="7">
    <source>
        <dbReference type="ARBA" id="ARBA00023136"/>
    </source>
</evidence>
<keyword evidence="3" id="KW-0812">Transmembrane</keyword>
<keyword evidence="7" id="KW-0472">Membrane</keyword>
<organism evidence="9 10">
    <name type="scientific">Vanrija albida</name>
    <dbReference type="NCBI Taxonomy" id="181172"/>
    <lineage>
        <taxon>Eukaryota</taxon>
        <taxon>Fungi</taxon>
        <taxon>Dikarya</taxon>
        <taxon>Basidiomycota</taxon>
        <taxon>Agaricomycotina</taxon>
        <taxon>Tremellomycetes</taxon>
        <taxon>Trichosporonales</taxon>
        <taxon>Trichosporonaceae</taxon>
        <taxon>Vanrija</taxon>
    </lineage>
</organism>
<evidence type="ECO:0000256" key="6">
    <source>
        <dbReference type="ARBA" id="ARBA00023128"/>
    </source>
</evidence>
<dbReference type="Gene3D" id="1.20.5.340">
    <property type="match status" value="1"/>
</dbReference>
<feature type="compositionally biased region" description="Pro residues" evidence="8">
    <location>
        <begin position="314"/>
        <end position="327"/>
    </location>
</feature>
<dbReference type="GeneID" id="95983101"/>
<feature type="compositionally biased region" description="Basic and acidic residues" evidence="8">
    <location>
        <begin position="365"/>
        <end position="375"/>
    </location>
</feature>
<dbReference type="InterPro" id="IPR024461">
    <property type="entry name" value="CCDC90-like"/>
</dbReference>
<name>A0ABR3Q9S8_9TREE</name>
<gene>
    <name evidence="9" type="ORF">Q8F55_002058</name>
</gene>
<comment type="caution">
    <text evidence="9">The sequence shown here is derived from an EMBL/GenBank/DDBJ whole genome shotgun (WGS) entry which is preliminary data.</text>
</comment>
<dbReference type="PANTHER" id="PTHR14360">
    <property type="entry name" value="PROTEIN FMP32, MITOCHONDRIAL"/>
    <property type="match status" value="1"/>
</dbReference>
<keyword evidence="4" id="KW-1133">Transmembrane helix</keyword>
<feature type="region of interest" description="Disordered" evidence="8">
    <location>
        <begin position="350"/>
        <end position="375"/>
    </location>
</feature>
<keyword evidence="6" id="KW-0496">Mitochondrion</keyword>
<evidence type="ECO:0000313" key="10">
    <source>
        <dbReference type="Proteomes" id="UP001565368"/>
    </source>
</evidence>
<keyword evidence="5" id="KW-0175">Coiled coil</keyword>
<protein>
    <recommendedName>
        <fullName evidence="11">Mitochondrial protein</fullName>
    </recommendedName>
</protein>
<dbReference type="Pfam" id="PF07798">
    <property type="entry name" value="CCDC90-like"/>
    <property type="match status" value="1"/>
</dbReference>